<feature type="domain" description="ABC-2 type transporter transmembrane" evidence="6">
    <location>
        <begin position="4"/>
        <end position="145"/>
    </location>
</feature>
<dbReference type="PANTHER" id="PTHR43077:SF10">
    <property type="entry name" value="TRANSPORT PERMEASE PROTEIN"/>
    <property type="match status" value="1"/>
</dbReference>
<dbReference type="NCBIfam" id="TIGR03061">
    <property type="entry name" value="pip_yhgE_Nterm"/>
    <property type="match status" value="1"/>
</dbReference>
<dbReference type="InterPro" id="IPR017500">
    <property type="entry name" value="Phage_infect_YhgE_N"/>
</dbReference>
<dbReference type="GO" id="GO:0016020">
    <property type="term" value="C:membrane"/>
    <property type="evidence" value="ECO:0007669"/>
    <property type="project" value="UniProtKB-SubCell"/>
</dbReference>
<gene>
    <name evidence="7" type="ORF">EGT49_12110</name>
</gene>
<dbReference type="Proteomes" id="UP000298021">
    <property type="component" value="Unassembled WGS sequence"/>
</dbReference>
<comment type="subcellular location">
    <subcellularLocation>
        <location evidence="1">Membrane</location>
        <topology evidence="1">Multi-pass membrane protein</topology>
    </subcellularLocation>
</comment>
<dbReference type="EMBL" id="RKLY01000048">
    <property type="protein sequence ID" value="TGD21033.1"/>
    <property type="molecule type" value="Genomic_DNA"/>
</dbReference>
<proteinExistence type="predicted"/>
<feature type="transmembrane region" description="Helical" evidence="5">
    <location>
        <begin position="797"/>
        <end position="823"/>
    </location>
</feature>
<evidence type="ECO:0000256" key="2">
    <source>
        <dbReference type="ARBA" id="ARBA00022692"/>
    </source>
</evidence>
<keyword evidence="2 5" id="KW-0812">Transmembrane</keyword>
<dbReference type="NCBIfam" id="TIGR03062">
    <property type="entry name" value="pip_yhgE_Cterm"/>
    <property type="match status" value="1"/>
</dbReference>
<evidence type="ECO:0000313" key="8">
    <source>
        <dbReference type="Proteomes" id="UP000298021"/>
    </source>
</evidence>
<dbReference type="InterPro" id="IPR013525">
    <property type="entry name" value="ABC2_TM"/>
</dbReference>
<feature type="transmembrane region" description="Helical" evidence="5">
    <location>
        <begin position="693"/>
        <end position="714"/>
    </location>
</feature>
<evidence type="ECO:0000256" key="1">
    <source>
        <dbReference type="ARBA" id="ARBA00004141"/>
    </source>
</evidence>
<dbReference type="OrthoDB" id="9811483at2"/>
<keyword evidence="3 5" id="KW-1133">Transmembrane helix</keyword>
<evidence type="ECO:0000259" key="6">
    <source>
        <dbReference type="Pfam" id="PF12698"/>
    </source>
</evidence>
<name>A0A4Z0JFS5_9LACO</name>
<keyword evidence="4 5" id="KW-0472">Membrane</keyword>
<reference evidence="7 8" key="1">
    <citation type="submission" date="2018-10" db="EMBL/GenBank/DDBJ databases">
        <title>Lactobacillus sp. R7 and Lactobacillus sp. R19 isolated from fermented mustard green product of Taiwan.</title>
        <authorList>
            <person name="Lin S.-T."/>
        </authorList>
    </citation>
    <scope>NUCLEOTIDE SEQUENCE [LARGE SCALE GENOMIC DNA]</scope>
    <source>
        <strain evidence="7 8">BCRC 81127</strain>
    </source>
</reference>
<sequence>MLALVILPCLYCWFNVWALWDPYSNTSGLKVAVYSADTPVKVEGQKIEIGDQLIDNLKKNKKLGWTFVDSKKQLDQGVKDGSYYAGIYIPKTFSKDIISFLSGTIKKPNLVFSVNQKINAIAPKLTETGATTLQNTISSEFVGTISKTITQALNKSGVDLKDNLPMLRRFETLLLSTDDNIPELQNIMDKVQKANTMVPKLNNKLNEVNNMYGYLPLLNEDAQKIVNINNYLPLADAGGTAATQLKNKIPEIQNAGSQINEVDSDFSKISDLMGTSITQVENGIQVIQKVQNVMPDIQQLGTDAKNATDKVSNELVPKIQQALPVIKSTIDTGLSMVYNLGKQIATSAENINTLIDKIKEDPTNQQLKAQLKTVIQNISTDATHLAKISRQVASSLTDLQNFFNRLAEQLGHDKITLFDRPIQHLNDLAALNETLATKADDIVANFDSLDTTQLQSKLTDLQNHANQVAEGIAAVKNLNILDNVSSVVTDINSFLKELSSTLGEFNTDIIPSIPGLLNNTQGILETALSYLQKYQKQLPAVGNEIHDANQLLNGNMGNIVTGIGLLNDFYNDDYPTLKNKLAKATFFVQYQLPSIENELTTTLNLVNSKTPELEQALSTANEFAEKDWPQLKKDLHHSATLLRKGKKDIDLSAIIKLMKNDANKESDFFSNPVNLKEKDLYDVPNYGSASAPFYLALCIWVGALLLSSVFTVHFKLDEKQKFLYTYKQRFNGRYLTFGFLNQLQAIAAALGNLFILHAYTKEKIWLIVFCMLVSFVFISILYSLVQMFGTVGKGLGIIILVLSISGAGGNFPVVLSDGFFRVINPYLPFTYAVNLIREAVGGIYWPNATIDIIVLLAFGIGFYLLGLFCTEPLKPFMHKLHKSAKKSMIIE</sequence>
<organism evidence="7 8">
    <name type="scientific">Companilactobacillus suantsaicola</name>
    <dbReference type="NCBI Taxonomy" id="2487723"/>
    <lineage>
        <taxon>Bacteria</taxon>
        <taxon>Bacillati</taxon>
        <taxon>Bacillota</taxon>
        <taxon>Bacilli</taxon>
        <taxon>Lactobacillales</taxon>
        <taxon>Lactobacillaceae</taxon>
        <taxon>Companilactobacillus</taxon>
    </lineage>
</organism>
<feature type="domain" description="ABC-2 type transporter transmembrane" evidence="6">
    <location>
        <begin position="541"/>
        <end position="868"/>
    </location>
</feature>
<dbReference type="Pfam" id="PF12698">
    <property type="entry name" value="ABC2_membrane_3"/>
    <property type="match status" value="2"/>
</dbReference>
<keyword evidence="8" id="KW-1185">Reference proteome</keyword>
<evidence type="ECO:0000256" key="5">
    <source>
        <dbReference type="SAM" id="Phobius"/>
    </source>
</evidence>
<feature type="transmembrane region" description="Helical" evidence="5">
    <location>
        <begin position="764"/>
        <end position="785"/>
    </location>
</feature>
<dbReference type="Gene3D" id="3.40.1710.10">
    <property type="entry name" value="abc type-2 transporter like domain"/>
    <property type="match status" value="1"/>
</dbReference>
<evidence type="ECO:0000256" key="3">
    <source>
        <dbReference type="ARBA" id="ARBA00022989"/>
    </source>
</evidence>
<dbReference type="AlphaFoldDB" id="A0A4Z0JFS5"/>
<feature type="transmembrane region" description="Helical" evidence="5">
    <location>
        <begin position="843"/>
        <end position="869"/>
    </location>
</feature>
<feature type="transmembrane region" description="Helical" evidence="5">
    <location>
        <begin position="734"/>
        <end position="758"/>
    </location>
</feature>
<evidence type="ECO:0000256" key="4">
    <source>
        <dbReference type="ARBA" id="ARBA00023136"/>
    </source>
</evidence>
<dbReference type="SUPFAM" id="SSF58104">
    <property type="entry name" value="Methyl-accepting chemotaxis protein (MCP) signaling domain"/>
    <property type="match status" value="1"/>
</dbReference>
<comment type="caution">
    <text evidence="7">The sequence shown here is derived from an EMBL/GenBank/DDBJ whole genome shotgun (WGS) entry which is preliminary data.</text>
</comment>
<evidence type="ECO:0000313" key="7">
    <source>
        <dbReference type="EMBL" id="TGD21033.1"/>
    </source>
</evidence>
<dbReference type="InterPro" id="IPR017501">
    <property type="entry name" value="Phage_infect_YhgE_C"/>
</dbReference>
<accession>A0A4Z0JFS5</accession>
<dbReference type="InterPro" id="IPR051328">
    <property type="entry name" value="T7SS_ABC-Transporter"/>
</dbReference>
<dbReference type="GO" id="GO:0140359">
    <property type="term" value="F:ABC-type transporter activity"/>
    <property type="evidence" value="ECO:0007669"/>
    <property type="project" value="InterPro"/>
</dbReference>
<protein>
    <submittedName>
        <fullName evidence="7">YhgE/Pip domain-containing protein</fullName>
    </submittedName>
</protein>
<dbReference type="PANTHER" id="PTHR43077">
    <property type="entry name" value="TRANSPORT PERMEASE YVFS-RELATED"/>
    <property type="match status" value="1"/>
</dbReference>